<evidence type="ECO:0000256" key="5">
    <source>
        <dbReference type="ARBA" id="ARBA00023136"/>
    </source>
</evidence>
<feature type="transmembrane region" description="Helical" evidence="6">
    <location>
        <begin position="339"/>
        <end position="357"/>
    </location>
</feature>
<dbReference type="Proteomes" id="UP000253862">
    <property type="component" value="Chromosome"/>
</dbReference>
<feature type="chain" id="PRO_5016624683" evidence="7">
    <location>
        <begin position="21"/>
        <end position="388"/>
    </location>
</feature>
<dbReference type="InterPro" id="IPR036259">
    <property type="entry name" value="MFS_trans_sf"/>
</dbReference>
<dbReference type="EMBL" id="CP022375">
    <property type="protein sequence ID" value="AXH29149.1"/>
    <property type="molecule type" value="Genomic_DNA"/>
</dbReference>
<feature type="domain" description="Major facilitator superfamily (MFS) profile" evidence="8">
    <location>
        <begin position="4"/>
        <end position="385"/>
    </location>
</feature>
<dbReference type="InterPro" id="IPR050189">
    <property type="entry name" value="MFS_Efflux_Transporters"/>
</dbReference>
<dbReference type="PANTHER" id="PTHR43124:SF3">
    <property type="entry name" value="CHLORAMPHENICOL EFFLUX PUMP RV0191"/>
    <property type="match status" value="1"/>
</dbReference>
<comment type="subcellular location">
    <subcellularLocation>
        <location evidence="1">Cell membrane</location>
        <topology evidence="1">Multi-pass membrane protein</topology>
    </subcellularLocation>
</comment>
<evidence type="ECO:0000313" key="10">
    <source>
        <dbReference type="Proteomes" id="UP000253862"/>
    </source>
</evidence>
<evidence type="ECO:0000313" key="9">
    <source>
        <dbReference type="EMBL" id="AXH29149.1"/>
    </source>
</evidence>
<dbReference type="GO" id="GO:0005886">
    <property type="term" value="C:plasma membrane"/>
    <property type="evidence" value="ECO:0007669"/>
    <property type="project" value="UniProtKB-SubCell"/>
</dbReference>
<evidence type="ECO:0000256" key="3">
    <source>
        <dbReference type="ARBA" id="ARBA00022692"/>
    </source>
</evidence>
<name>A0A345JPA3_9GAMM</name>
<evidence type="ECO:0000256" key="7">
    <source>
        <dbReference type="SAM" id="SignalP"/>
    </source>
</evidence>
<feature type="transmembrane region" description="Helical" evidence="6">
    <location>
        <begin position="74"/>
        <end position="93"/>
    </location>
</feature>
<keyword evidence="2" id="KW-1003">Cell membrane</keyword>
<dbReference type="RefSeq" id="WP_071628445.1">
    <property type="nucleotide sequence ID" value="NZ_CP022375.1"/>
</dbReference>
<dbReference type="KEGG" id="foo:CGC45_00355"/>
<evidence type="ECO:0000256" key="4">
    <source>
        <dbReference type="ARBA" id="ARBA00022989"/>
    </source>
</evidence>
<keyword evidence="10" id="KW-1185">Reference proteome</keyword>
<sequence length="388" mass="41984">MKTYKIILLLAYISIASASAVIINPALPHIASELSLSSGTVEWLVSIFLLGYVLGQIIYGPIAKRYGDVVTLRLGLLINLIGILVCLLGGNLLSMSVLVIGRFITALGSSAGLVCTFIILNNSVEPNGAKTALSFATISFALSISLAVLIGGVITTYTHWNYCFYVLLVHGIIMLGCSLLYRNTKDVSYVLNISNILNSYKQALSNTKLLVFALTIGVMTVFSYCYATSSPFITSQLFGFSSAEYGLWNTMTIIGIVTGSLIVAKVVNKYSSESILIIALVTMLSLLILLAVLQLAGAVTPLRFFVLMTLLYFVSNFIYPTASHLASNAIECRANASSAMNFVNMLTGVVSVSIMGYLPLEYIWSFIVVCIVLPLICLVLIARIRLQR</sequence>
<feature type="transmembrane region" description="Helical" evidence="6">
    <location>
        <begin position="245"/>
        <end position="263"/>
    </location>
</feature>
<dbReference type="AlphaFoldDB" id="A0A345JPA3"/>
<keyword evidence="7" id="KW-0732">Signal</keyword>
<dbReference type="OrthoDB" id="5653806at2"/>
<feature type="transmembrane region" description="Helical" evidence="6">
    <location>
        <begin position="99"/>
        <end position="120"/>
    </location>
</feature>
<feature type="transmembrane region" description="Helical" evidence="6">
    <location>
        <begin position="275"/>
        <end position="296"/>
    </location>
</feature>
<evidence type="ECO:0000256" key="6">
    <source>
        <dbReference type="SAM" id="Phobius"/>
    </source>
</evidence>
<feature type="transmembrane region" description="Helical" evidence="6">
    <location>
        <begin position="302"/>
        <end position="319"/>
    </location>
</feature>
<dbReference type="InterPro" id="IPR011701">
    <property type="entry name" value="MFS"/>
</dbReference>
<dbReference type="PANTHER" id="PTHR43124">
    <property type="entry name" value="PURINE EFFLUX PUMP PBUE"/>
    <property type="match status" value="1"/>
</dbReference>
<dbReference type="Pfam" id="PF07690">
    <property type="entry name" value="MFS_1"/>
    <property type="match status" value="1"/>
</dbReference>
<keyword evidence="5 6" id="KW-0472">Membrane</keyword>
<feature type="transmembrane region" description="Helical" evidence="6">
    <location>
        <begin position="132"/>
        <end position="153"/>
    </location>
</feature>
<feature type="transmembrane region" description="Helical" evidence="6">
    <location>
        <begin position="159"/>
        <end position="181"/>
    </location>
</feature>
<dbReference type="GO" id="GO:0022857">
    <property type="term" value="F:transmembrane transporter activity"/>
    <property type="evidence" value="ECO:0007669"/>
    <property type="project" value="InterPro"/>
</dbReference>
<keyword evidence="3 6" id="KW-0812">Transmembrane</keyword>
<dbReference type="SUPFAM" id="SSF103473">
    <property type="entry name" value="MFS general substrate transporter"/>
    <property type="match status" value="1"/>
</dbReference>
<dbReference type="Gene3D" id="1.20.1720.10">
    <property type="entry name" value="Multidrug resistance protein D"/>
    <property type="match status" value="1"/>
</dbReference>
<feature type="transmembrane region" description="Helical" evidence="6">
    <location>
        <begin position="44"/>
        <end position="62"/>
    </location>
</feature>
<accession>A0A345JPA3</accession>
<evidence type="ECO:0000259" key="8">
    <source>
        <dbReference type="PROSITE" id="PS50850"/>
    </source>
</evidence>
<dbReference type="PROSITE" id="PS50850">
    <property type="entry name" value="MFS"/>
    <property type="match status" value="1"/>
</dbReference>
<gene>
    <name evidence="9" type="ORF">CGC43_00355</name>
</gene>
<protein>
    <submittedName>
        <fullName evidence="9">MFS transporter</fullName>
    </submittedName>
</protein>
<feature type="signal peptide" evidence="7">
    <location>
        <begin position="1"/>
        <end position="20"/>
    </location>
</feature>
<reference evidence="9 10" key="1">
    <citation type="submission" date="2017-07" db="EMBL/GenBank/DDBJ databases">
        <title>Complete genome sequences and comparative analysis of the novel pathogen Francisella opportunistica.</title>
        <authorList>
            <person name="Dietrich E.A."/>
            <person name="Kingry L.C."/>
            <person name="Petersen J.M."/>
        </authorList>
    </citation>
    <scope>NUCLEOTIDE SEQUENCE [LARGE SCALE GENOMIC DNA]</scope>
    <source>
        <strain evidence="9 10">14-2155</strain>
    </source>
</reference>
<evidence type="ECO:0000256" key="1">
    <source>
        <dbReference type="ARBA" id="ARBA00004651"/>
    </source>
</evidence>
<proteinExistence type="predicted"/>
<keyword evidence="4 6" id="KW-1133">Transmembrane helix</keyword>
<evidence type="ECO:0000256" key="2">
    <source>
        <dbReference type="ARBA" id="ARBA00022475"/>
    </source>
</evidence>
<organism evidence="9 10">
    <name type="scientific">Francisella opportunistica</name>
    <dbReference type="NCBI Taxonomy" id="2016517"/>
    <lineage>
        <taxon>Bacteria</taxon>
        <taxon>Pseudomonadati</taxon>
        <taxon>Pseudomonadota</taxon>
        <taxon>Gammaproteobacteria</taxon>
        <taxon>Thiotrichales</taxon>
        <taxon>Francisellaceae</taxon>
        <taxon>Francisella</taxon>
    </lineage>
</organism>
<dbReference type="InterPro" id="IPR020846">
    <property type="entry name" value="MFS_dom"/>
</dbReference>
<feature type="transmembrane region" description="Helical" evidence="6">
    <location>
        <begin position="363"/>
        <end position="382"/>
    </location>
</feature>
<feature type="transmembrane region" description="Helical" evidence="6">
    <location>
        <begin position="209"/>
        <end position="233"/>
    </location>
</feature>